<evidence type="ECO:0000313" key="8">
    <source>
        <dbReference type="Proteomes" id="UP000824145"/>
    </source>
</evidence>
<feature type="transmembrane region" description="Helical" evidence="5">
    <location>
        <begin position="288"/>
        <end position="308"/>
    </location>
</feature>
<comment type="subcellular location">
    <subcellularLocation>
        <location evidence="1">Membrane</location>
        <topology evidence="1">Multi-pass membrane protein</topology>
    </subcellularLocation>
</comment>
<name>A0A9D1MM57_9FIRM</name>
<evidence type="ECO:0000256" key="4">
    <source>
        <dbReference type="ARBA" id="ARBA00023136"/>
    </source>
</evidence>
<gene>
    <name evidence="7" type="ORF">IAB07_02495</name>
</gene>
<keyword evidence="4 5" id="KW-0472">Membrane</keyword>
<organism evidence="7 8">
    <name type="scientific">Candidatus Caccalectryoclostridium excrementigallinarum</name>
    <dbReference type="NCBI Taxonomy" id="2840710"/>
    <lineage>
        <taxon>Bacteria</taxon>
        <taxon>Bacillati</taxon>
        <taxon>Bacillota</taxon>
        <taxon>Clostridia</taxon>
        <taxon>Christensenellales</taxon>
        <taxon>Christensenellaceae</taxon>
        <taxon>Christensenellaceae incertae sedis</taxon>
        <taxon>Candidatus Caccalectryoclostridium</taxon>
    </lineage>
</organism>
<feature type="transmembrane region" description="Helical" evidence="5">
    <location>
        <begin position="90"/>
        <end position="110"/>
    </location>
</feature>
<reference evidence="7" key="2">
    <citation type="journal article" date="2021" name="PeerJ">
        <title>Extensive microbial diversity within the chicken gut microbiome revealed by metagenomics and culture.</title>
        <authorList>
            <person name="Gilroy R."/>
            <person name="Ravi A."/>
            <person name="Getino M."/>
            <person name="Pursley I."/>
            <person name="Horton D.L."/>
            <person name="Alikhan N.F."/>
            <person name="Baker D."/>
            <person name="Gharbi K."/>
            <person name="Hall N."/>
            <person name="Watson M."/>
            <person name="Adriaenssens E.M."/>
            <person name="Foster-Nyarko E."/>
            <person name="Jarju S."/>
            <person name="Secka A."/>
            <person name="Antonio M."/>
            <person name="Oren A."/>
            <person name="Chaudhuri R.R."/>
            <person name="La Ragione R."/>
            <person name="Hildebrand F."/>
            <person name="Pallen M.J."/>
        </authorList>
    </citation>
    <scope>NUCLEOTIDE SEQUENCE</scope>
    <source>
        <strain evidence="7">9366</strain>
    </source>
</reference>
<dbReference type="AlphaFoldDB" id="A0A9D1MM57"/>
<reference evidence="7" key="1">
    <citation type="submission" date="2020-10" db="EMBL/GenBank/DDBJ databases">
        <authorList>
            <person name="Gilroy R."/>
        </authorList>
    </citation>
    <scope>NUCLEOTIDE SEQUENCE</scope>
    <source>
        <strain evidence="7">9366</strain>
    </source>
</reference>
<evidence type="ECO:0000256" key="5">
    <source>
        <dbReference type="SAM" id="Phobius"/>
    </source>
</evidence>
<dbReference type="PANTHER" id="PTHR37422">
    <property type="entry name" value="TEICHURONIC ACID BIOSYNTHESIS PROTEIN TUAE"/>
    <property type="match status" value="1"/>
</dbReference>
<feature type="transmembrane region" description="Helical" evidence="5">
    <location>
        <begin position="366"/>
        <end position="388"/>
    </location>
</feature>
<feature type="transmembrane region" description="Helical" evidence="5">
    <location>
        <begin position="153"/>
        <end position="171"/>
    </location>
</feature>
<feature type="domain" description="O-antigen ligase-related" evidence="6">
    <location>
        <begin position="247"/>
        <end position="388"/>
    </location>
</feature>
<evidence type="ECO:0000256" key="1">
    <source>
        <dbReference type="ARBA" id="ARBA00004141"/>
    </source>
</evidence>
<feature type="transmembrane region" description="Helical" evidence="5">
    <location>
        <begin position="21"/>
        <end position="39"/>
    </location>
</feature>
<feature type="transmembrane region" description="Helical" evidence="5">
    <location>
        <begin position="122"/>
        <end position="141"/>
    </location>
</feature>
<keyword evidence="7" id="KW-0436">Ligase</keyword>
<keyword evidence="2 5" id="KW-0812">Transmembrane</keyword>
<dbReference type="Proteomes" id="UP000824145">
    <property type="component" value="Unassembled WGS sequence"/>
</dbReference>
<comment type="caution">
    <text evidence="7">The sequence shown here is derived from an EMBL/GenBank/DDBJ whole genome shotgun (WGS) entry which is preliminary data.</text>
</comment>
<proteinExistence type="predicted"/>
<dbReference type="Pfam" id="PF04932">
    <property type="entry name" value="Wzy_C"/>
    <property type="match status" value="1"/>
</dbReference>
<feature type="transmembrane region" description="Helical" evidence="5">
    <location>
        <begin position="264"/>
        <end position="281"/>
    </location>
</feature>
<feature type="transmembrane region" description="Helical" evidence="5">
    <location>
        <begin position="183"/>
        <end position="204"/>
    </location>
</feature>
<evidence type="ECO:0000256" key="2">
    <source>
        <dbReference type="ARBA" id="ARBA00022692"/>
    </source>
</evidence>
<feature type="transmembrane region" description="Helical" evidence="5">
    <location>
        <begin position="216"/>
        <end position="233"/>
    </location>
</feature>
<feature type="transmembrane region" description="Helical" evidence="5">
    <location>
        <begin position="424"/>
        <end position="441"/>
    </location>
</feature>
<dbReference type="InterPro" id="IPR007016">
    <property type="entry name" value="O-antigen_ligase-rel_domated"/>
</dbReference>
<dbReference type="GO" id="GO:0016020">
    <property type="term" value="C:membrane"/>
    <property type="evidence" value="ECO:0007669"/>
    <property type="project" value="UniProtKB-SubCell"/>
</dbReference>
<dbReference type="PROSITE" id="PS51257">
    <property type="entry name" value="PROKAR_LIPOPROTEIN"/>
    <property type="match status" value="1"/>
</dbReference>
<dbReference type="InterPro" id="IPR051533">
    <property type="entry name" value="WaaL-like"/>
</dbReference>
<feature type="transmembrane region" description="Helical" evidence="5">
    <location>
        <begin position="400"/>
        <end position="418"/>
    </location>
</feature>
<evidence type="ECO:0000259" key="6">
    <source>
        <dbReference type="Pfam" id="PF04932"/>
    </source>
</evidence>
<keyword evidence="3 5" id="KW-1133">Transmembrane helix</keyword>
<dbReference type="GO" id="GO:0016874">
    <property type="term" value="F:ligase activity"/>
    <property type="evidence" value="ECO:0007669"/>
    <property type="project" value="UniProtKB-KW"/>
</dbReference>
<evidence type="ECO:0000256" key="3">
    <source>
        <dbReference type="ARBA" id="ARBA00022989"/>
    </source>
</evidence>
<accession>A0A9D1MM57</accession>
<dbReference type="EMBL" id="DVNJ01000014">
    <property type="protein sequence ID" value="HIU62622.1"/>
    <property type="molecule type" value="Genomic_DNA"/>
</dbReference>
<evidence type="ECO:0000313" key="7">
    <source>
        <dbReference type="EMBL" id="HIU62622.1"/>
    </source>
</evidence>
<protein>
    <submittedName>
        <fullName evidence="7">O-antigen ligase family protein</fullName>
    </submittedName>
</protein>
<dbReference type="PANTHER" id="PTHR37422:SF13">
    <property type="entry name" value="LIPOPOLYSACCHARIDE BIOSYNTHESIS PROTEIN PA4999-RELATED"/>
    <property type="match status" value="1"/>
</dbReference>
<feature type="transmembrane region" description="Helical" evidence="5">
    <location>
        <begin position="240"/>
        <end position="258"/>
    </location>
</feature>
<sequence>MKTGDKLFCGDGRSGFIDRALASPLYFALLILSCAIPYIFGAYEVGFWLCAVFMSLALVLTRNILPSFAAFIFCTISVIEQYGITYEEIFGYAGVLAVVIPALIYHIFRYRKGRRGYKPGRMFLPQAAVSAALLLGGAGSISAEEYFALSPAYYVLFLGVALLAIMVFCDCDLPFDRGYVSAYIADVLIAAAALFSLMWLIAFLKDGGSEFPYRQWKNNAGNFMLLAMPLTLWRGISSRIKAAHLFFALLQLALVFLSGSRGSTLIMALIFLPSLITYFVFMKDRARLLTEAALLAAAFFVFAALFLLDGAKKLVDFIENMDIFDGNGREELYEVGIENIFSHPLFGVGIGYRNDEVWQLNDMAVFWYHSTPIQIFASMGALGGAAYLWQLIARLKLVRLNAFSLSVLWGFLGFEGYSCVNTGDFTPLPFALLVVMLFLVLERYNCDLPRLDEGEGVDFVRAY</sequence>
<feature type="transmembrane region" description="Helical" evidence="5">
    <location>
        <begin position="68"/>
        <end position="84"/>
    </location>
</feature>